<accession>K1L781</accession>
<protein>
    <recommendedName>
        <fullName evidence="3">Glycosyl transferase family 2</fullName>
    </recommendedName>
</protein>
<sequence length="286" mass="32886">MSDISGAHKTKKIAVITMARNDEFFLNRWIKYYGKELGEENLYIYLDGEDQPIPANAGKANVIHEKRVAEHVVKAEKRRLGFLSEVAKKLLETYDIIIGVDADEFLIVDPKVGKSLATYLSEIEINPSVSGLGIDVGQNLNQEQTLDKNLPFLDQREFALLSSRYTKPSVISQPVNWGSGFHRIKGYNFRIDPNLFLFHFGSVDYKMIQDRFLDKDRMATGRAGHIRKRARTINIITNSKAKTDEKWLSMARKLQTYARPIWAWNKPTMLKWKLVVKIPQRFKGIV</sequence>
<comment type="caution">
    <text evidence="1">The sequence shown here is derived from an EMBL/GenBank/DDBJ whole genome shotgun (WGS) entry which is preliminary data.</text>
</comment>
<evidence type="ECO:0008006" key="3">
    <source>
        <dbReference type="Google" id="ProtNLM"/>
    </source>
</evidence>
<reference evidence="1 2" key="1">
    <citation type="journal article" date="2012" name="J. Bacteriol.">
        <title>Draft Genome Sequence of Cecembia lonarensis Strain LW9T, Isolated from Lonar Lake, a Haloalkaline Lake in India.</title>
        <authorList>
            <person name="Shivaji S."/>
            <person name="Ara S."/>
            <person name="Singh A."/>
            <person name="Pinnaka A.K."/>
        </authorList>
    </citation>
    <scope>NUCLEOTIDE SEQUENCE [LARGE SCALE GENOMIC DNA]</scope>
    <source>
        <strain evidence="1 2">LW9</strain>
    </source>
</reference>
<keyword evidence="2" id="KW-1185">Reference proteome</keyword>
<organism evidence="1 2">
    <name type="scientific">Cecembia lonarensis (strain CCUG 58316 / KCTC 22772 / LW9)</name>
    <dbReference type="NCBI Taxonomy" id="1225176"/>
    <lineage>
        <taxon>Bacteria</taxon>
        <taxon>Pseudomonadati</taxon>
        <taxon>Bacteroidota</taxon>
        <taxon>Cytophagia</taxon>
        <taxon>Cytophagales</taxon>
        <taxon>Cyclobacteriaceae</taxon>
        <taxon>Cecembia</taxon>
    </lineage>
</organism>
<dbReference type="AlphaFoldDB" id="K1L781"/>
<dbReference type="EMBL" id="AMGM01000007">
    <property type="protein sequence ID" value="EKB50606.1"/>
    <property type="molecule type" value="Genomic_DNA"/>
</dbReference>
<dbReference type="Proteomes" id="UP000004478">
    <property type="component" value="Unassembled WGS sequence"/>
</dbReference>
<name>K1L781_CECL9</name>
<evidence type="ECO:0000313" key="1">
    <source>
        <dbReference type="EMBL" id="EKB50606.1"/>
    </source>
</evidence>
<evidence type="ECO:0000313" key="2">
    <source>
        <dbReference type="Proteomes" id="UP000004478"/>
    </source>
</evidence>
<gene>
    <name evidence="1" type="ORF">B879_00809</name>
</gene>
<proteinExistence type="predicted"/>
<dbReference type="OrthoDB" id="835336at2"/>
<dbReference type="Pfam" id="PF13704">
    <property type="entry name" value="Glyco_tranf_2_4"/>
    <property type="match status" value="1"/>
</dbReference>
<dbReference type="RefSeq" id="WP_009183853.1">
    <property type="nucleotide sequence ID" value="NZ_AMGM01000007.1"/>
</dbReference>